<accession>A0A2J0Z630</accession>
<dbReference type="EMBL" id="NJGD01000003">
    <property type="protein sequence ID" value="PJR15973.1"/>
    <property type="molecule type" value="Genomic_DNA"/>
</dbReference>
<dbReference type="Proteomes" id="UP000231987">
    <property type="component" value="Unassembled WGS sequence"/>
</dbReference>
<evidence type="ECO:0000313" key="2">
    <source>
        <dbReference type="Proteomes" id="UP000231987"/>
    </source>
</evidence>
<dbReference type="InterPro" id="IPR010385">
    <property type="entry name" value="DUF982"/>
</dbReference>
<proteinExistence type="predicted"/>
<evidence type="ECO:0008006" key="3">
    <source>
        <dbReference type="Google" id="ProtNLM"/>
    </source>
</evidence>
<reference evidence="1 2" key="1">
    <citation type="submission" date="2017-06" db="EMBL/GenBank/DDBJ databases">
        <title>Ensifer strains isolated from leguminous trees and herbs display diverse denitrification phenotypes with some acting as strong N2O sinks.</title>
        <authorList>
            <person name="Woliy K."/>
            <person name="Mania D."/>
            <person name="Bakken L.R."/>
            <person name="Frostegard A."/>
        </authorList>
    </citation>
    <scope>NUCLEOTIDE SEQUENCE [LARGE SCALE GENOMIC DNA]</scope>
    <source>
        <strain evidence="1 2">AC50a</strain>
    </source>
</reference>
<protein>
    <recommendedName>
        <fullName evidence="3">DUF982 domain-containing protein</fullName>
    </recommendedName>
</protein>
<sequence length="169" mass="19343">MRSVFMVAISAGVTCWRYRHHESAVNSRQRGPAPMFIPHSDVQERDVSYLAMPRLASRGRRVLAAEPKARFPSFISSRQQPREASVMHCFWWDKSVELELGTEGKYRDVKSTREAVECLLQRWPRRDGPALAAAKRVCLQALDGKVKTERARRAFIKAAEEAHISIRSH</sequence>
<organism evidence="1 2">
    <name type="scientific">Rhizobium meliloti</name>
    <name type="common">Ensifer meliloti</name>
    <name type="synonym">Sinorhizobium meliloti</name>
    <dbReference type="NCBI Taxonomy" id="382"/>
    <lineage>
        <taxon>Bacteria</taxon>
        <taxon>Pseudomonadati</taxon>
        <taxon>Pseudomonadota</taxon>
        <taxon>Alphaproteobacteria</taxon>
        <taxon>Hyphomicrobiales</taxon>
        <taxon>Rhizobiaceae</taxon>
        <taxon>Sinorhizobium/Ensifer group</taxon>
        <taxon>Sinorhizobium</taxon>
    </lineage>
</organism>
<name>A0A2J0Z630_RHIML</name>
<comment type="caution">
    <text evidence="1">The sequence shown here is derived from an EMBL/GenBank/DDBJ whole genome shotgun (WGS) entry which is preliminary data.</text>
</comment>
<gene>
    <name evidence="1" type="ORF">CEJ86_09810</name>
</gene>
<evidence type="ECO:0000313" key="1">
    <source>
        <dbReference type="EMBL" id="PJR15973.1"/>
    </source>
</evidence>
<dbReference type="Gene3D" id="6.10.250.730">
    <property type="match status" value="1"/>
</dbReference>
<dbReference type="AlphaFoldDB" id="A0A2J0Z630"/>
<dbReference type="Pfam" id="PF06169">
    <property type="entry name" value="DUF982"/>
    <property type="match status" value="1"/>
</dbReference>